<sequence length="212" mass="23418">MAVPTLAGGEVCAKQLFLVAQGVAQGVVQRVNFLGDGAYRPPVTRDLHPPEALLKAGLDLPCKIALLFSLLHTLFLEPSSPVICPCQGLKRIHFSKHAEAAVRRGVRQIPPLQEGISGSSCHLVKKLRTSRSQTLGRWNTGGYASRAVMVHRKRWYLFCILGCQASKLICNQRVFVCDNWVLLQTSWHATSAVGKSNDLLDDYRKNCQMALK</sequence>
<gene>
    <name evidence="2" type="primary">LOC112415722</name>
</gene>
<evidence type="ECO:0000313" key="1">
    <source>
        <dbReference type="Proteomes" id="UP000252040"/>
    </source>
</evidence>
<evidence type="ECO:0000313" key="2">
    <source>
        <dbReference type="RefSeq" id="XP_024624643.1"/>
    </source>
</evidence>
<dbReference type="GeneID" id="112415722"/>
<reference evidence="2" key="1">
    <citation type="submission" date="2025-08" db="UniProtKB">
        <authorList>
            <consortium name="RefSeq"/>
        </authorList>
    </citation>
    <scope>IDENTIFICATION</scope>
    <source>
        <tissue evidence="2">Meat</tissue>
    </source>
</reference>
<keyword evidence="1" id="KW-1185">Reference proteome</keyword>
<protein>
    <submittedName>
        <fullName evidence="2">Uncharacterized protein LOC112415722</fullName>
    </submittedName>
</protein>
<dbReference type="KEGG" id="nasi:112415722"/>
<organism evidence="1 2">
    <name type="scientific">Neophocaena asiaeorientalis asiaeorientalis</name>
    <name type="common">Yangtze finless porpoise</name>
    <name type="synonym">Neophocaena phocaenoides subsp. asiaeorientalis</name>
    <dbReference type="NCBI Taxonomy" id="1706337"/>
    <lineage>
        <taxon>Eukaryota</taxon>
        <taxon>Metazoa</taxon>
        <taxon>Chordata</taxon>
        <taxon>Craniata</taxon>
        <taxon>Vertebrata</taxon>
        <taxon>Euteleostomi</taxon>
        <taxon>Mammalia</taxon>
        <taxon>Eutheria</taxon>
        <taxon>Laurasiatheria</taxon>
        <taxon>Artiodactyla</taxon>
        <taxon>Whippomorpha</taxon>
        <taxon>Cetacea</taxon>
        <taxon>Odontoceti</taxon>
        <taxon>Phocoenidae</taxon>
        <taxon>Neophocaena</taxon>
    </lineage>
</organism>
<accession>A0A341DC04</accession>
<name>A0A341DC04_NEOAA</name>
<dbReference type="AlphaFoldDB" id="A0A341DC04"/>
<dbReference type="InParanoid" id="A0A341DC04"/>
<proteinExistence type="predicted"/>
<dbReference type="RefSeq" id="XP_024624643.1">
    <property type="nucleotide sequence ID" value="XM_024768875.1"/>
</dbReference>
<dbReference type="Proteomes" id="UP000252040">
    <property type="component" value="Unplaced"/>
</dbReference>